<gene>
    <name evidence="7" type="ORF">PROH_09490</name>
</gene>
<dbReference type="Proteomes" id="UP000034681">
    <property type="component" value="Unassembled WGS sequence"/>
</dbReference>
<dbReference type="RefSeq" id="WP_016923930.1">
    <property type="nucleotide sequence ID" value="NZ_KB235933.1"/>
</dbReference>
<keyword evidence="3 6" id="KW-0812">Transmembrane</keyword>
<accession>A0A0M2PY45</accession>
<feature type="transmembrane region" description="Helical" evidence="6">
    <location>
        <begin position="94"/>
        <end position="114"/>
    </location>
</feature>
<proteinExistence type="inferred from homology"/>
<evidence type="ECO:0000256" key="3">
    <source>
        <dbReference type="ARBA" id="ARBA00022692"/>
    </source>
</evidence>
<evidence type="ECO:0000256" key="5">
    <source>
        <dbReference type="ARBA" id="ARBA00023136"/>
    </source>
</evidence>
<dbReference type="eggNOG" id="COG0390">
    <property type="taxonomic scope" value="Bacteria"/>
</dbReference>
<comment type="similarity">
    <text evidence="2">Belongs to the UPF0014 family.</text>
</comment>
<feature type="transmembrane region" description="Helical" evidence="6">
    <location>
        <begin position="217"/>
        <end position="239"/>
    </location>
</feature>
<evidence type="ECO:0000256" key="4">
    <source>
        <dbReference type="ARBA" id="ARBA00022989"/>
    </source>
</evidence>
<reference evidence="7" key="1">
    <citation type="submission" date="2012-04" db="EMBL/GenBank/DDBJ databases">
        <authorList>
            <person name="Borisov I.G."/>
            <person name="Ivanikova N.V."/>
            <person name="Pinevich A.V."/>
        </authorList>
    </citation>
    <scope>NUCLEOTIDE SEQUENCE</scope>
    <source>
        <strain evidence="7">CALU 1027</strain>
    </source>
</reference>
<dbReference type="PANTHER" id="PTHR30028:SF0">
    <property type="entry name" value="PROTEIN ALUMINUM SENSITIVE 3"/>
    <property type="match status" value="1"/>
</dbReference>
<keyword evidence="4 6" id="KW-1133">Transmembrane helix</keyword>
<dbReference type="Pfam" id="PF03649">
    <property type="entry name" value="UPF0014"/>
    <property type="match status" value="1"/>
</dbReference>
<evidence type="ECO:0000313" key="8">
    <source>
        <dbReference type="Proteomes" id="UP000034681"/>
    </source>
</evidence>
<feature type="transmembrane region" description="Helical" evidence="6">
    <location>
        <begin position="179"/>
        <end position="197"/>
    </location>
</feature>
<feature type="transmembrane region" description="Helical" evidence="6">
    <location>
        <begin position="64"/>
        <end position="82"/>
    </location>
</feature>
<dbReference type="OrthoDB" id="9791807at2"/>
<evidence type="ECO:0000256" key="2">
    <source>
        <dbReference type="ARBA" id="ARBA00005268"/>
    </source>
</evidence>
<evidence type="ECO:0000313" key="7">
    <source>
        <dbReference type="EMBL" id="KKJ00003.1"/>
    </source>
</evidence>
<feature type="transmembrane region" description="Helical" evidence="6">
    <location>
        <begin position="120"/>
        <end position="139"/>
    </location>
</feature>
<feature type="transmembrane region" description="Helical" evidence="6">
    <location>
        <begin position="12"/>
        <end position="32"/>
    </location>
</feature>
<dbReference type="GO" id="GO:0005886">
    <property type="term" value="C:plasma membrane"/>
    <property type="evidence" value="ECO:0007669"/>
    <property type="project" value="TreeGrafter"/>
</dbReference>
<comment type="subcellular location">
    <subcellularLocation>
        <location evidence="1">Membrane</location>
        <topology evidence="1">Multi-pass membrane protein</topology>
    </subcellularLocation>
</comment>
<protein>
    <submittedName>
        <fullName evidence="7">Uncharacterized protein</fullName>
    </submittedName>
</protein>
<evidence type="ECO:0000256" key="1">
    <source>
        <dbReference type="ARBA" id="ARBA00004141"/>
    </source>
</evidence>
<organism evidence="7 8">
    <name type="scientific">Prochlorothrix hollandica PCC 9006 = CALU 1027</name>
    <dbReference type="NCBI Taxonomy" id="317619"/>
    <lineage>
        <taxon>Bacteria</taxon>
        <taxon>Bacillati</taxon>
        <taxon>Cyanobacteriota</taxon>
        <taxon>Cyanophyceae</taxon>
        <taxon>Prochlorotrichales</taxon>
        <taxon>Prochlorotrichaceae</taxon>
        <taxon>Prochlorothrix</taxon>
    </lineage>
</organism>
<keyword evidence="8" id="KW-1185">Reference proteome</keyword>
<dbReference type="InterPro" id="IPR005226">
    <property type="entry name" value="UPF0014_fam"/>
</dbReference>
<dbReference type="AlphaFoldDB" id="A0A0M2PY45"/>
<sequence>MLLTSLDPLDGLLALGLGILAIALSWRHHLALELSLLTAFGRATLQLLVLAYGLALAFSFSSPWVWGSVLVGVALLLGIKMNQTLDHHISGWRLSLLLLTQLLPPLAYGVLVVIRPNPWFASPYWLVLGLGGLGTLAQVGSRSGELFLQTLQAQRGDIETRLSLGATAAQAIAPHRQQVLRLVLAPLIQTLTLAGLLTLPPLLGGLVLAGVDPAVAVFYQLLFWGVGLASGIGMAVAVVDRLGQQYVQGSVVGFPRRSPNTAGKG</sequence>
<evidence type="ECO:0000256" key="6">
    <source>
        <dbReference type="SAM" id="Phobius"/>
    </source>
</evidence>
<dbReference type="PANTHER" id="PTHR30028">
    <property type="entry name" value="UPF0014 INNER MEMBRANE PROTEIN YBBM-RELATED"/>
    <property type="match status" value="1"/>
</dbReference>
<dbReference type="EMBL" id="AJTX02000004">
    <property type="protein sequence ID" value="KKJ00003.1"/>
    <property type="molecule type" value="Genomic_DNA"/>
</dbReference>
<name>A0A0M2PY45_PROHO</name>
<comment type="caution">
    <text evidence="7">The sequence shown here is derived from an EMBL/GenBank/DDBJ whole genome shotgun (WGS) entry which is preliminary data.</text>
</comment>
<keyword evidence="5 6" id="KW-0472">Membrane</keyword>
<feature type="transmembrane region" description="Helical" evidence="6">
    <location>
        <begin position="39"/>
        <end position="58"/>
    </location>
</feature>